<sequence length="310" mass="33557">MAENATPVPVATSSSTQATPAAAAPSLQSPGPQTRSYSDRQFSSSTRQLTRRRSTQERINDILETGRERAESLGGQHQSPRLQPLLSHSSSHAIAEAEDSGDEQHGGGVVMRPPERQRSLNYQSTSVSPRRKSATAVSRRPSTQPPQPDATTGEQPNGAARRSSSSGGQTEEKRWRKLLRNFQSIELENKGSVARDHLALERTFLAWLRTSLAFASIGIAITQLFRLNTSLGNDGSQSDTLRHLGKPLGATFLGVSILILFLGYNRYIQGQNWVIKGKFPASRGTIILVSFIAFAVTVASLIVVIAVSNG</sequence>
<keyword evidence="2" id="KW-1003">Cell membrane</keyword>
<feature type="compositionally biased region" description="Low complexity" evidence="6">
    <location>
        <begin position="9"/>
        <end position="33"/>
    </location>
</feature>
<accession>A0AAN6NB63</accession>
<evidence type="ECO:0000313" key="10">
    <source>
        <dbReference type="Proteomes" id="UP001303473"/>
    </source>
</evidence>
<dbReference type="PANTHER" id="PTHR34187">
    <property type="entry name" value="FGR18P"/>
    <property type="match status" value="1"/>
</dbReference>
<feature type="compositionally biased region" description="Basic and acidic residues" evidence="6">
    <location>
        <begin position="54"/>
        <end position="71"/>
    </location>
</feature>
<keyword evidence="5 7" id="KW-0472">Membrane</keyword>
<dbReference type="InterPro" id="IPR052053">
    <property type="entry name" value="IM_YidH-like"/>
</dbReference>
<feature type="transmembrane region" description="Helical" evidence="7">
    <location>
        <begin position="285"/>
        <end position="307"/>
    </location>
</feature>
<evidence type="ECO:0000256" key="2">
    <source>
        <dbReference type="ARBA" id="ARBA00022475"/>
    </source>
</evidence>
<comment type="subcellular location">
    <subcellularLocation>
        <location evidence="1">Cell membrane</location>
        <topology evidence="1">Multi-pass membrane protein</topology>
    </subcellularLocation>
</comment>
<evidence type="ECO:0000256" key="5">
    <source>
        <dbReference type="ARBA" id="ARBA00023136"/>
    </source>
</evidence>
<dbReference type="GO" id="GO:0005886">
    <property type="term" value="C:plasma membrane"/>
    <property type="evidence" value="ECO:0007669"/>
    <property type="project" value="UniProtKB-SubCell"/>
</dbReference>
<reference evidence="10" key="1">
    <citation type="journal article" date="2023" name="Mol. Phylogenet. Evol.">
        <title>Genome-scale phylogeny and comparative genomics of the fungal order Sordariales.</title>
        <authorList>
            <person name="Hensen N."/>
            <person name="Bonometti L."/>
            <person name="Westerberg I."/>
            <person name="Brannstrom I.O."/>
            <person name="Guillou S."/>
            <person name="Cros-Aarteil S."/>
            <person name="Calhoun S."/>
            <person name="Haridas S."/>
            <person name="Kuo A."/>
            <person name="Mondo S."/>
            <person name="Pangilinan J."/>
            <person name="Riley R."/>
            <person name="LaButti K."/>
            <person name="Andreopoulos B."/>
            <person name="Lipzen A."/>
            <person name="Chen C."/>
            <person name="Yan M."/>
            <person name="Daum C."/>
            <person name="Ng V."/>
            <person name="Clum A."/>
            <person name="Steindorff A."/>
            <person name="Ohm R.A."/>
            <person name="Martin F."/>
            <person name="Silar P."/>
            <person name="Natvig D.O."/>
            <person name="Lalanne C."/>
            <person name="Gautier V."/>
            <person name="Ament-Velasquez S.L."/>
            <person name="Kruys A."/>
            <person name="Hutchinson M.I."/>
            <person name="Powell A.J."/>
            <person name="Barry K."/>
            <person name="Miller A.N."/>
            <person name="Grigoriev I.V."/>
            <person name="Debuchy R."/>
            <person name="Gladieux P."/>
            <person name="Hiltunen Thoren M."/>
            <person name="Johannesson H."/>
        </authorList>
    </citation>
    <scope>NUCLEOTIDE SEQUENCE [LARGE SCALE GENOMIC DNA]</scope>
    <source>
        <strain evidence="10">CBS 340.73</strain>
    </source>
</reference>
<feature type="transmembrane region" description="Helical" evidence="7">
    <location>
        <begin position="204"/>
        <end position="225"/>
    </location>
</feature>
<dbReference type="Proteomes" id="UP001303473">
    <property type="component" value="Unassembled WGS sequence"/>
</dbReference>
<feature type="domain" description="DUF202" evidence="8">
    <location>
        <begin position="195"/>
        <end position="271"/>
    </location>
</feature>
<proteinExistence type="predicted"/>
<feature type="region of interest" description="Disordered" evidence="6">
    <location>
        <begin position="1"/>
        <end position="173"/>
    </location>
</feature>
<comment type="caution">
    <text evidence="9">The sequence shown here is derived from an EMBL/GenBank/DDBJ whole genome shotgun (WGS) entry which is preliminary data.</text>
</comment>
<dbReference type="PANTHER" id="PTHR34187:SF2">
    <property type="entry name" value="DUF202 DOMAIN-CONTAINING PROTEIN"/>
    <property type="match status" value="1"/>
</dbReference>
<evidence type="ECO:0000313" key="9">
    <source>
        <dbReference type="EMBL" id="KAK3941548.1"/>
    </source>
</evidence>
<evidence type="ECO:0000256" key="1">
    <source>
        <dbReference type="ARBA" id="ARBA00004651"/>
    </source>
</evidence>
<dbReference type="AlphaFoldDB" id="A0AAN6NB63"/>
<evidence type="ECO:0000256" key="7">
    <source>
        <dbReference type="SAM" id="Phobius"/>
    </source>
</evidence>
<feature type="compositionally biased region" description="Low complexity" evidence="6">
    <location>
        <begin position="158"/>
        <end position="168"/>
    </location>
</feature>
<evidence type="ECO:0000259" key="8">
    <source>
        <dbReference type="Pfam" id="PF02656"/>
    </source>
</evidence>
<keyword evidence="10" id="KW-1185">Reference proteome</keyword>
<keyword evidence="4 7" id="KW-1133">Transmembrane helix</keyword>
<dbReference type="InterPro" id="IPR003807">
    <property type="entry name" value="DUF202"/>
</dbReference>
<feature type="transmembrane region" description="Helical" evidence="7">
    <location>
        <begin position="245"/>
        <end position="264"/>
    </location>
</feature>
<name>A0AAN6NB63_9PEZI</name>
<evidence type="ECO:0000256" key="4">
    <source>
        <dbReference type="ARBA" id="ARBA00022989"/>
    </source>
</evidence>
<evidence type="ECO:0000256" key="3">
    <source>
        <dbReference type="ARBA" id="ARBA00022692"/>
    </source>
</evidence>
<keyword evidence="3 7" id="KW-0812">Transmembrane</keyword>
<organism evidence="9 10">
    <name type="scientific">Diplogelasinospora grovesii</name>
    <dbReference type="NCBI Taxonomy" id="303347"/>
    <lineage>
        <taxon>Eukaryota</taxon>
        <taxon>Fungi</taxon>
        <taxon>Dikarya</taxon>
        <taxon>Ascomycota</taxon>
        <taxon>Pezizomycotina</taxon>
        <taxon>Sordariomycetes</taxon>
        <taxon>Sordariomycetidae</taxon>
        <taxon>Sordariales</taxon>
        <taxon>Diplogelasinosporaceae</taxon>
        <taxon>Diplogelasinospora</taxon>
    </lineage>
</organism>
<feature type="compositionally biased region" description="Polar residues" evidence="6">
    <location>
        <begin position="119"/>
        <end position="128"/>
    </location>
</feature>
<gene>
    <name evidence="9" type="ORF">QBC46DRAFT_382464</name>
</gene>
<protein>
    <recommendedName>
        <fullName evidence="8">DUF202 domain-containing protein</fullName>
    </recommendedName>
</protein>
<dbReference type="EMBL" id="MU853782">
    <property type="protein sequence ID" value="KAK3941548.1"/>
    <property type="molecule type" value="Genomic_DNA"/>
</dbReference>
<evidence type="ECO:0000256" key="6">
    <source>
        <dbReference type="SAM" id="MobiDB-lite"/>
    </source>
</evidence>
<dbReference type="Pfam" id="PF02656">
    <property type="entry name" value="DUF202"/>
    <property type="match status" value="1"/>
</dbReference>